<dbReference type="GO" id="GO:0016787">
    <property type="term" value="F:hydrolase activity"/>
    <property type="evidence" value="ECO:0007669"/>
    <property type="project" value="UniProtKB-KW"/>
</dbReference>
<keyword evidence="3" id="KW-1185">Reference proteome</keyword>
<dbReference type="eggNOG" id="COG0596">
    <property type="taxonomic scope" value="Bacteria"/>
</dbReference>
<dbReference type="GO" id="GO:0016020">
    <property type="term" value="C:membrane"/>
    <property type="evidence" value="ECO:0007669"/>
    <property type="project" value="TreeGrafter"/>
</dbReference>
<dbReference type="Gene3D" id="3.40.50.1820">
    <property type="entry name" value="alpha/beta hydrolase"/>
    <property type="match status" value="1"/>
</dbReference>
<dbReference type="OrthoDB" id="9775557at2"/>
<dbReference type="InterPro" id="IPR029058">
    <property type="entry name" value="AB_hydrolase_fold"/>
</dbReference>
<proteinExistence type="predicted"/>
<gene>
    <name evidence="2" type="ordered locus">Psta_4264</name>
</gene>
<keyword evidence="2" id="KW-0378">Hydrolase</keyword>
<dbReference type="PRINTS" id="PR00412">
    <property type="entry name" value="EPOXHYDRLASE"/>
</dbReference>
<dbReference type="PANTHER" id="PTHR43798:SF24">
    <property type="entry name" value="CIS-3-ALKYL-4-ALKYLOXETAN-2-ONE DECARBOXYLASE"/>
    <property type="match status" value="1"/>
</dbReference>
<dbReference type="SUPFAM" id="SSF53474">
    <property type="entry name" value="alpha/beta-Hydrolases"/>
    <property type="match status" value="1"/>
</dbReference>
<dbReference type="Proteomes" id="UP000001887">
    <property type="component" value="Chromosome"/>
</dbReference>
<dbReference type="InterPro" id="IPR000639">
    <property type="entry name" value="Epox_hydrolase-like"/>
</dbReference>
<dbReference type="PANTHER" id="PTHR43798">
    <property type="entry name" value="MONOACYLGLYCEROL LIPASE"/>
    <property type="match status" value="1"/>
</dbReference>
<dbReference type="EMBL" id="CP001848">
    <property type="protein sequence ID" value="ADB18912.1"/>
    <property type="molecule type" value="Genomic_DNA"/>
</dbReference>
<dbReference type="InterPro" id="IPR050266">
    <property type="entry name" value="AB_hydrolase_sf"/>
</dbReference>
<feature type="domain" description="AB hydrolase-1" evidence="1">
    <location>
        <begin position="38"/>
        <end position="142"/>
    </location>
</feature>
<accession>D2R463</accession>
<dbReference type="Pfam" id="PF00561">
    <property type="entry name" value="Abhydrolase_1"/>
    <property type="match status" value="1"/>
</dbReference>
<evidence type="ECO:0000313" key="3">
    <source>
        <dbReference type="Proteomes" id="UP000001887"/>
    </source>
</evidence>
<name>D2R463_PIRSD</name>
<evidence type="ECO:0000313" key="2">
    <source>
        <dbReference type="EMBL" id="ADB18912.1"/>
    </source>
</evidence>
<reference evidence="2 3" key="1">
    <citation type="journal article" date="2009" name="Stand. Genomic Sci.">
        <title>Complete genome sequence of Pirellula staleyi type strain (ATCC 27377).</title>
        <authorList>
            <person name="Clum A."/>
            <person name="Tindall B.J."/>
            <person name="Sikorski J."/>
            <person name="Ivanova N."/>
            <person name="Mavrommatis K."/>
            <person name="Lucas S."/>
            <person name="Glavina del Rio T."/>
            <person name="Nolan M."/>
            <person name="Chen F."/>
            <person name="Tice H."/>
            <person name="Pitluck S."/>
            <person name="Cheng J.F."/>
            <person name="Chertkov O."/>
            <person name="Brettin T."/>
            <person name="Han C."/>
            <person name="Detter J.C."/>
            <person name="Kuske C."/>
            <person name="Bruce D."/>
            <person name="Goodwin L."/>
            <person name="Ovchinikova G."/>
            <person name="Pati A."/>
            <person name="Mikhailova N."/>
            <person name="Chen A."/>
            <person name="Palaniappan K."/>
            <person name="Land M."/>
            <person name="Hauser L."/>
            <person name="Chang Y.J."/>
            <person name="Jeffries C.D."/>
            <person name="Chain P."/>
            <person name="Rohde M."/>
            <person name="Goker M."/>
            <person name="Bristow J."/>
            <person name="Eisen J.A."/>
            <person name="Markowitz V."/>
            <person name="Hugenholtz P."/>
            <person name="Kyrpides N.C."/>
            <person name="Klenk H.P."/>
            <person name="Lapidus A."/>
        </authorList>
    </citation>
    <scope>NUCLEOTIDE SEQUENCE [LARGE SCALE GENOMIC DNA]</scope>
    <source>
        <strain evidence="3">ATCC 27377 / DSM 6068 / ICPB 4128</strain>
    </source>
</reference>
<protein>
    <submittedName>
        <fullName evidence="2">Alpha/beta hydrolase fold protein</fullName>
    </submittedName>
</protein>
<organism evidence="2 3">
    <name type="scientific">Pirellula staleyi (strain ATCC 27377 / DSM 6068 / ICPB 4128)</name>
    <name type="common">Pirella staleyi</name>
    <dbReference type="NCBI Taxonomy" id="530564"/>
    <lineage>
        <taxon>Bacteria</taxon>
        <taxon>Pseudomonadati</taxon>
        <taxon>Planctomycetota</taxon>
        <taxon>Planctomycetia</taxon>
        <taxon>Pirellulales</taxon>
        <taxon>Pirellulaceae</taxon>
        <taxon>Pirellula</taxon>
    </lineage>
</organism>
<dbReference type="HOGENOM" id="CLU_020336_13_3_0"/>
<dbReference type="KEGG" id="psl:Psta_4264"/>
<evidence type="ECO:0000259" key="1">
    <source>
        <dbReference type="Pfam" id="PF00561"/>
    </source>
</evidence>
<dbReference type="AlphaFoldDB" id="D2R463"/>
<dbReference type="STRING" id="530564.Psta_4264"/>
<sequence>MAESWRSLYPFQSHYFEREKLRYHYVDEGASPSAAKRPLLFVHGNPTWSFYWRELIAGLKADYRCIAVDHIGCGLSDKPQDYPYSLAKHTENLVALVEKLDLKNCTLLAHDWGGAIGLGCAAQLRERFSQLVLFNTAAFPPPYIPKRIQLCRVPILGTLGVRGLNLFARAAITMATEEPQRMTAAVKAGFLAPYNNWHNRVAIDAFVKDIPWTRAHPTYQVLEDLETKLAKITHLQQLLVWGMRDWCFRSECLDRLKRTFTQAEELRFDTAGHYVVQDRPAEILERLHTFLAQVKSV</sequence>
<dbReference type="InterPro" id="IPR000073">
    <property type="entry name" value="AB_hydrolase_1"/>
</dbReference>